<keyword evidence="3" id="KW-1185">Reference proteome</keyword>
<feature type="region of interest" description="Disordered" evidence="1">
    <location>
        <begin position="31"/>
        <end position="113"/>
    </location>
</feature>
<protein>
    <submittedName>
        <fullName evidence="2">Uncharacterized protein</fullName>
    </submittedName>
</protein>
<feature type="compositionally biased region" description="Low complexity" evidence="1">
    <location>
        <begin position="42"/>
        <end position="51"/>
    </location>
</feature>
<evidence type="ECO:0000313" key="3">
    <source>
        <dbReference type="Proteomes" id="UP000780801"/>
    </source>
</evidence>
<feature type="compositionally biased region" description="Basic and acidic residues" evidence="1">
    <location>
        <begin position="104"/>
        <end position="113"/>
    </location>
</feature>
<name>A0A9P6KHE1_9FUNG</name>
<evidence type="ECO:0000313" key="2">
    <source>
        <dbReference type="EMBL" id="KAF9584993.1"/>
    </source>
</evidence>
<evidence type="ECO:0000256" key="1">
    <source>
        <dbReference type="SAM" id="MobiDB-lite"/>
    </source>
</evidence>
<proteinExistence type="predicted"/>
<sequence>MRPHSLLMLASPIHRLSLRTTGTRGIRITAVLNSDDSKNKNVDNSPSNNPSRLTPSGLDPDKIKGPGGLTMSQISRLVQESHSKDAEHMKKKQQQQQQTSQTRQGDRSVPKGK</sequence>
<dbReference type="AlphaFoldDB" id="A0A9P6KHE1"/>
<accession>A0A9P6KHE1</accession>
<comment type="caution">
    <text evidence="2">The sequence shown here is derived from an EMBL/GenBank/DDBJ whole genome shotgun (WGS) entry which is preliminary data.</text>
</comment>
<organism evidence="2 3">
    <name type="scientific">Lunasporangiospora selenospora</name>
    <dbReference type="NCBI Taxonomy" id="979761"/>
    <lineage>
        <taxon>Eukaryota</taxon>
        <taxon>Fungi</taxon>
        <taxon>Fungi incertae sedis</taxon>
        <taxon>Mucoromycota</taxon>
        <taxon>Mortierellomycotina</taxon>
        <taxon>Mortierellomycetes</taxon>
        <taxon>Mortierellales</taxon>
        <taxon>Mortierellaceae</taxon>
        <taxon>Lunasporangiospora</taxon>
    </lineage>
</organism>
<gene>
    <name evidence="2" type="ORF">BGW38_004343</name>
</gene>
<reference evidence="2" key="1">
    <citation type="journal article" date="2020" name="Fungal Divers.">
        <title>Resolving the Mortierellaceae phylogeny through synthesis of multi-gene phylogenetics and phylogenomics.</title>
        <authorList>
            <person name="Vandepol N."/>
            <person name="Liber J."/>
            <person name="Desiro A."/>
            <person name="Na H."/>
            <person name="Kennedy M."/>
            <person name="Barry K."/>
            <person name="Grigoriev I.V."/>
            <person name="Miller A.N."/>
            <person name="O'Donnell K."/>
            <person name="Stajich J.E."/>
            <person name="Bonito G."/>
        </authorList>
    </citation>
    <scope>NUCLEOTIDE SEQUENCE</scope>
    <source>
        <strain evidence="2">KOD1015</strain>
    </source>
</reference>
<dbReference type="EMBL" id="JAABOA010000279">
    <property type="protein sequence ID" value="KAF9584993.1"/>
    <property type="molecule type" value="Genomic_DNA"/>
</dbReference>
<dbReference type="OrthoDB" id="2396745at2759"/>
<feature type="compositionally biased region" description="Basic and acidic residues" evidence="1">
    <location>
        <begin position="79"/>
        <end position="88"/>
    </location>
</feature>
<dbReference type="Proteomes" id="UP000780801">
    <property type="component" value="Unassembled WGS sequence"/>
</dbReference>